<dbReference type="EMBL" id="UIDG01000004">
    <property type="protein sequence ID" value="SUS03569.1"/>
    <property type="molecule type" value="Genomic_DNA"/>
</dbReference>
<protein>
    <submittedName>
        <fullName evidence="2">Uncharacterized protein</fullName>
    </submittedName>
</protein>
<evidence type="ECO:0000256" key="1">
    <source>
        <dbReference type="SAM" id="MobiDB-lite"/>
    </source>
</evidence>
<name>A0A380T8D7_9ZZZZ</name>
<accession>A0A380T8D7</accession>
<proteinExistence type="predicted"/>
<feature type="compositionally biased region" description="Basic and acidic residues" evidence="1">
    <location>
        <begin position="1"/>
        <end position="10"/>
    </location>
</feature>
<evidence type="ECO:0000313" key="2">
    <source>
        <dbReference type="EMBL" id="SUS03569.1"/>
    </source>
</evidence>
<feature type="region of interest" description="Disordered" evidence="1">
    <location>
        <begin position="1"/>
        <end position="21"/>
    </location>
</feature>
<sequence>MTRDGGEGRQRIGITKAQRHEGKAGDWLGTLGLRVSLWLMNGLGAGEETLTHIPGVRVGLSSLREKNIGTSVNVPLPITDLIDRVCGAGEKREDRILVEAGRGAKIKP</sequence>
<organism evidence="2">
    <name type="scientific">metagenome</name>
    <dbReference type="NCBI Taxonomy" id="256318"/>
    <lineage>
        <taxon>unclassified sequences</taxon>
        <taxon>metagenomes</taxon>
    </lineage>
</organism>
<reference evidence="2" key="1">
    <citation type="submission" date="2018-07" db="EMBL/GenBank/DDBJ databases">
        <authorList>
            <person name="Quirk P.G."/>
            <person name="Krulwich T.A."/>
        </authorList>
    </citation>
    <scope>NUCLEOTIDE SEQUENCE</scope>
</reference>
<dbReference type="AlphaFoldDB" id="A0A380T8D7"/>
<gene>
    <name evidence="2" type="ORF">DF3PB_1010004</name>
</gene>